<gene>
    <name evidence="5" type="ORF">SCL_2452</name>
</gene>
<dbReference type="AlphaFoldDB" id="A0A1B4XIV4"/>
<dbReference type="GO" id="GO:0046872">
    <property type="term" value="F:metal ion binding"/>
    <property type="evidence" value="ECO:0007669"/>
    <property type="project" value="InterPro"/>
</dbReference>
<evidence type="ECO:0000313" key="5">
    <source>
        <dbReference type="EMBL" id="BAV34729.1"/>
    </source>
</evidence>
<organism evidence="5 6">
    <name type="scientific">Sulfuricaulis limicola</name>
    <dbReference type="NCBI Taxonomy" id="1620215"/>
    <lineage>
        <taxon>Bacteria</taxon>
        <taxon>Pseudomonadati</taxon>
        <taxon>Pseudomonadota</taxon>
        <taxon>Gammaproteobacteria</taxon>
        <taxon>Acidiferrobacterales</taxon>
        <taxon>Acidiferrobacteraceae</taxon>
        <taxon>Sulfuricaulis</taxon>
    </lineage>
</organism>
<proteinExistence type="predicted"/>
<dbReference type="InterPro" id="IPR050138">
    <property type="entry name" value="DHOase/Allantoinase_Hydrolase"/>
</dbReference>
<dbReference type="InterPro" id="IPR013108">
    <property type="entry name" value="Amidohydro_3"/>
</dbReference>
<dbReference type="Proteomes" id="UP000243180">
    <property type="component" value="Chromosome"/>
</dbReference>
<dbReference type="GO" id="GO:0004151">
    <property type="term" value="F:dihydroorotase activity"/>
    <property type="evidence" value="ECO:0007669"/>
    <property type="project" value="InterPro"/>
</dbReference>
<dbReference type="Gene3D" id="2.30.40.10">
    <property type="entry name" value="Urease, subunit C, domain 1"/>
    <property type="match status" value="1"/>
</dbReference>
<evidence type="ECO:0000259" key="3">
    <source>
        <dbReference type="Pfam" id="PF07969"/>
    </source>
</evidence>
<evidence type="ECO:0000313" key="6">
    <source>
        <dbReference type="Proteomes" id="UP000243180"/>
    </source>
</evidence>
<dbReference type="Pfam" id="PF12890">
    <property type="entry name" value="DHOase"/>
    <property type="match status" value="1"/>
</dbReference>
<dbReference type="EMBL" id="AP014879">
    <property type="protein sequence ID" value="BAV34729.1"/>
    <property type="molecule type" value="Genomic_DNA"/>
</dbReference>
<dbReference type="KEGG" id="slim:SCL_2452"/>
<dbReference type="GO" id="GO:0004038">
    <property type="term" value="F:allantoinase activity"/>
    <property type="evidence" value="ECO:0007669"/>
    <property type="project" value="TreeGrafter"/>
</dbReference>
<dbReference type="GO" id="GO:0006221">
    <property type="term" value="P:pyrimidine nucleotide biosynthetic process"/>
    <property type="evidence" value="ECO:0007669"/>
    <property type="project" value="UniProtKB-KW"/>
</dbReference>
<feature type="domain" description="Dihydroorotase catalytic" evidence="4">
    <location>
        <begin position="51"/>
        <end position="237"/>
    </location>
</feature>
<reference evidence="5 6" key="1">
    <citation type="submission" date="2015-05" db="EMBL/GenBank/DDBJ databases">
        <title>Complete genome sequence of a sulfur-oxidizing gammaproteobacterium strain HA5.</title>
        <authorList>
            <person name="Miura A."/>
            <person name="Kojima H."/>
            <person name="Fukui M."/>
        </authorList>
    </citation>
    <scope>NUCLEOTIDE SEQUENCE [LARGE SCALE GENOMIC DNA]</scope>
    <source>
        <strain evidence="5 6">HA5</strain>
    </source>
</reference>
<sequence>MTLVIQGGHLIDPANNVDGKKDLFIDDGGFVAGVGKAPPGFKAKKTIDARGRIVCPGLVDLRARLREPGLEYKATIESEVHAAVAAGITTLCCPPDTLPVIDTPAMAQMLQSRAWRFGLAFIHPLGALTQRLEGKLLADMEALDEAGCVGFTNALSPVTDTLVMRRALEYAATLDLTVFLHAEDPWLRNGGCVHEGEVGTRLGLPGIPEAAETVGVARDLALIEQTGCRAHFCGLSSARAAAMVAQAQKKGLPVSADTTAHHLHLTEHDIGDFNTQCHVRPPLRGKHDREGLRKSLKTGAISAICSDHQPHEPDAKLAPFARSEPGISALETLLPLTLRLVDEKLLTLPEAIALLTHKPAGIIGVETGQLGIGATADICIFDPEIRWTLTGDKLVSRGHNTPFLGQTFRGKVTHTLVGGKLVYEGSKT</sequence>
<dbReference type="InterPro" id="IPR024403">
    <property type="entry name" value="DHOase_cat"/>
</dbReference>
<dbReference type="PANTHER" id="PTHR43668">
    <property type="entry name" value="ALLANTOINASE"/>
    <property type="match status" value="1"/>
</dbReference>
<dbReference type="GO" id="GO:0006145">
    <property type="term" value="P:purine nucleobase catabolic process"/>
    <property type="evidence" value="ECO:0007669"/>
    <property type="project" value="TreeGrafter"/>
</dbReference>
<dbReference type="SUPFAM" id="SSF51556">
    <property type="entry name" value="Metallo-dependent hydrolases"/>
    <property type="match status" value="1"/>
</dbReference>
<dbReference type="GO" id="GO:0005737">
    <property type="term" value="C:cytoplasm"/>
    <property type="evidence" value="ECO:0007669"/>
    <property type="project" value="TreeGrafter"/>
</dbReference>
<keyword evidence="1" id="KW-0862">Zinc</keyword>
<dbReference type="FunCoup" id="A0A1B4XIV4">
    <property type="interactions" value="467"/>
</dbReference>
<dbReference type="PANTHER" id="PTHR43668:SF2">
    <property type="entry name" value="ALLANTOINASE"/>
    <property type="match status" value="1"/>
</dbReference>
<dbReference type="InParanoid" id="A0A1B4XIV4"/>
<dbReference type="CDD" id="cd01317">
    <property type="entry name" value="DHOase_IIa"/>
    <property type="match status" value="1"/>
</dbReference>
<evidence type="ECO:0000259" key="4">
    <source>
        <dbReference type="Pfam" id="PF12890"/>
    </source>
</evidence>
<feature type="domain" description="Amidohydrolase 3" evidence="3">
    <location>
        <begin position="342"/>
        <end position="423"/>
    </location>
</feature>
<dbReference type="Pfam" id="PF07969">
    <property type="entry name" value="Amidohydro_3"/>
    <property type="match status" value="1"/>
</dbReference>
<dbReference type="InterPro" id="IPR011059">
    <property type="entry name" value="Metal-dep_hydrolase_composite"/>
</dbReference>
<keyword evidence="2" id="KW-0665">Pyrimidine biosynthesis</keyword>
<dbReference type="Gene3D" id="3.20.20.140">
    <property type="entry name" value="Metal-dependent hydrolases"/>
    <property type="match status" value="1"/>
</dbReference>
<evidence type="ECO:0000256" key="1">
    <source>
        <dbReference type="ARBA" id="ARBA00022833"/>
    </source>
</evidence>
<dbReference type="OrthoDB" id="5687299at2"/>
<keyword evidence="6" id="KW-1185">Reference proteome</keyword>
<evidence type="ECO:0000256" key="2">
    <source>
        <dbReference type="ARBA" id="ARBA00022975"/>
    </source>
</evidence>
<accession>A0A1B4XIV4</accession>
<dbReference type="InterPro" id="IPR004722">
    <property type="entry name" value="DHOase"/>
</dbReference>
<dbReference type="NCBIfam" id="TIGR00857">
    <property type="entry name" value="pyrC_multi"/>
    <property type="match status" value="1"/>
</dbReference>
<protein>
    <submittedName>
        <fullName evidence="5">Dihydroorotase</fullName>
    </submittedName>
</protein>
<dbReference type="RefSeq" id="WP_096361436.1">
    <property type="nucleotide sequence ID" value="NZ_AP014879.1"/>
</dbReference>
<dbReference type="InterPro" id="IPR032466">
    <property type="entry name" value="Metal_Hydrolase"/>
</dbReference>
<dbReference type="NCBIfam" id="NF005791">
    <property type="entry name" value="PRK07627.1"/>
    <property type="match status" value="1"/>
</dbReference>
<dbReference type="SUPFAM" id="SSF51338">
    <property type="entry name" value="Composite domain of metallo-dependent hydrolases"/>
    <property type="match status" value="1"/>
</dbReference>
<name>A0A1B4XIV4_9GAMM</name>